<name>A0A0J8D9S3_CLOCY</name>
<protein>
    <submittedName>
        <fullName evidence="1">Uncharacterized protein</fullName>
    </submittedName>
</protein>
<dbReference type="EMBL" id="LFVU01000004">
    <property type="protein sequence ID" value="KMT22810.1"/>
    <property type="molecule type" value="Genomic_DNA"/>
</dbReference>
<accession>A0A0J8D9S3</accession>
<sequence length="131" mass="14939">MILNASNKIAVKCSECGKYNVSDFNMFNLKVNNTIRCNCNKDIVLIGFNATDIILKISCIACDNYHIYNIKRKDILEKNINIVACPDSGMEIAFFGKTPYIDDIIEKYMNDMLNLLKFIGVVEDKSKRVLK</sequence>
<comment type="caution">
    <text evidence="1">The sequence shown here is derived from an EMBL/GenBank/DDBJ whole genome shotgun (WGS) entry which is preliminary data.</text>
</comment>
<dbReference type="AlphaFoldDB" id="A0A0J8D9S3"/>
<evidence type="ECO:0000313" key="2">
    <source>
        <dbReference type="Proteomes" id="UP000036756"/>
    </source>
</evidence>
<gene>
    <name evidence="1" type="ORF">CLCY_5c00490</name>
</gene>
<proteinExistence type="predicted"/>
<reference evidence="1 2" key="1">
    <citation type="submission" date="2015-06" db="EMBL/GenBank/DDBJ databases">
        <title>Draft genome sequence of the purine-degrading Clostridium cylindrosporum HC-1 (DSM 605).</title>
        <authorList>
            <person name="Poehlein A."/>
            <person name="Schiel-Bengelsdorf B."/>
            <person name="Bengelsdorf F."/>
            <person name="Daniel R."/>
            <person name="Duerre P."/>
        </authorList>
    </citation>
    <scope>NUCLEOTIDE SEQUENCE [LARGE SCALE GENOMIC DNA]</scope>
    <source>
        <strain evidence="1 2">DSM 605</strain>
    </source>
</reference>
<dbReference type="Proteomes" id="UP000036756">
    <property type="component" value="Unassembled WGS sequence"/>
</dbReference>
<dbReference type="OrthoDB" id="1678992at2"/>
<dbReference type="PATRIC" id="fig|1121307.3.peg.1981"/>
<organism evidence="1 2">
    <name type="scientific">Clostridium cylindrosporum DSM 605</name>
    <dbReference type="NCBI Taxonomy" id="1121307"/>
    <lineage>
        <taxon>Bacteria</taxon>
        <taxon>Bacillati</taxon>
        <taxon>Bacillota</taxon>
        <taxon>Clostridia</taxon>
        <taxon>Eubacteriales</taxon>
        <taxon>Clostridiaceae</taxon>
        <taxon>Clostridium</taxon>
    </lineage>
</organism>
<dbReference type="RefSeq" id="WP_048569548.1">
    <property type="nucleotide sequence ID" value="NZ_LFVU01000004.1"/>
</dbReference>
<dbReference type="STRING" id="1121307.CLCY_5c00490"/>
<keyword evidence="2" id="KW-1185">Reference proteome</keyword>
<evidence type="ECO:0000313" key="1">
    <source>
        <dbReference type="EMBL" id="KMT22810.1"/>
    </source>
</evidence>